<keyword evidence="1" id="KW-0813">Transport</keyword>
<sequence length="315" mass="34194">MKLYPPRLFGSLSLLLAGALPVWGEEIQLSDCIVSLKEQVLVPARQAGVLTSLTVREGSRTVAGESIAQVDDAEQTLEQDLALVQQSEYAEKAASDIDIRYAKAAEEVALAELQAALDVNQRVGGTLPQSEVRRFELAARKAKLLVERSESEKRLAGLALRGQNVTVNLARKNVSRCQVVSSISGEVIALKKQEGEWVNLGDPIAHVVRLDTLRVEGFVTAASHDPIEIVNQPVVATVKLAHGRQAQFAGRIVFVRPVVQGGGQFLVCAEVANRTQDGHWLLRPGMLTDMTIGAEAEGKTFRPRNDARPVDLSVR</sequence>
<dbReference type="EMBL" id="CP036433">
    <property type="protein sequence ID" value="QDU98987.1"/>
    <property type="molecule type" value="Genomic_DNA"/>
</dbReference>
<dbReference type="Gene3D" id="1.10.287.470">
    <property type="entry name" value="Helix hairpin bin"/>
    <property type="match status" value="1"/>
</dbReference>
<dbReference type="RefSeq" id="WP_145058653.1">
    <property type="nucleotide sequence ID" value="NZ_CP036433.1"/>
</dbReference>
<dbReference type="SUPFAM" id="SSF111369">
    <property type="entry name" value="HlyD-like secretion proteins"/>
    <property type="match status" value="1"/>
</dbReference>
<dbReference type="GO" id="GO:0060003">
    <property type="term" value="P:copper ion export"/>
    <property type="evidence" value="ECO:0007669"/>
    <property type="project" value="TreeGrafter"/>
</dbReference>
<name>A0A518E4G6_9BACT</name>
<keyword evidence="2" id="KW-0808">Transferase</keyword>
<dbReference type="GO" id="GO:0030313">
    <property type="term" value="C:cell envelope"/>
    <property type="evidence" value="ECO:0007669"/>
    <property type="project" value="TreeGrafter"/>
</dbReference>
<dbReference type="Gene3D" id="2.40.50.100">
    <property type="match status" value="1"/>
</dbReference>
<evidence type="ECO:0000313" key="2">
    <source>
        <dbReference type="EMBL" id="QDU98987.1"/>
    </source>
</evidence>
<dbReference type="KEGG" id="lcre:Pla8534_68980"/>
<dbReference type="Proteomes" id="UP000317648">
    <property type="component" value="Chromosome"/>
</dbReference>
<dbReference type="PANTHER" id="PTHR30097">
    <property type="entry name" value="CATION EFFLUX SYSTEM PROTEIN CUSB"/>
    <property type="match status" value="1"/>
</dbReference>
<evidence type="ECO:0000256" key="1">
    <source>
        <dbReference type="ARBA" id="ARBA00022448"/>
    </source>
</evidence>
<gene>
    <name evidence="2" type="ORF">Pla8534_68980</name>
</gene>
<proteinExistence type="predicted"/>
<dbReference type="GO" id="GO:0015679">
    <property type="term" value="P:plasma membrane copper ion transport"/>
    <property type="evidence" value="ECO:0007669"/>
    <property type="project" value="TreeGrafter"/>
</dbReference>
<organism evidence="2 3">
    <name type="scientific">Lignipirellula cremea</name>
    <dbReference type="NCBI Taxonomy" id="2528010"/>
    <lineage>
        <taxon>Bacteria</taxon>
        <taxon>Pseudomonadati</taxon>
        <taxon>Planctomycetota</taxon>
        <taxon>Planctomycetia</taxon>
        <taxon>Pirellulales</taxon>
        <taxon>Pirellulaceae</taxon>
        <taxon>Lignipirellula</taxon>
    </lineage>
</organism>
<keyword evidence="3" id="KW-1185">Reference proteome</keyword>
<dbReference type="PANTHER" id="PTHR30097:SF4">
    <property type="entry name" value="SLR6042 PROTEIN"/>
    <property type="match status" value="1"/>
</dbReference>
<dbReference type="InterPro" id="IPR051909">
    <property type="entry name" value="MFP_Cation_Efflux"/>
</dbReference>
<reference evidence="2 3" key="1">
    <citation type="submission" date="2019-02" db="EMBL/GenBank/DDBJ databases">
        <title>Deep-cultivation of Planctomycetes and their phenomic and genomic characterization uncovers novel biology.</title>
        <authorList>
            <person name="Wiegand S."/>
            <person name="Jogler M."/>
            <person name="Boedeker C."/>
            <person name="Pinto D."/>
            <person name="Vollmers J."/>
            <person name="Rivas-Marin E."/>
            <person name="Kohn T."/>
            <person name="Peeters S.H."/>
            <person name="Heuer A."/>
            <person name="Rast P."/>
            <person name="Oberbeckmann S."/>
            <person name="Bunk B."/>
            <person name="Jeske O."/>
            <person name="Meyerdierks A."/>
            <person name="Storesund J.E."/>
            <person name="Kallscheuer N."/>
            <person name="Luecker S."/>
            <person name="Lage O.M."/>
            <person name="Pohl T."/>
            <person name="Merkel B.J."/>
            <person name="Hornburger P."/>
            <person name="Mueller R.-W."/>
            <person name="Bruemmer F."/>
            <person name="Labrenz M."/>
            <person name="Spormann A.M."/>
            <person name="Op den Camp H."/>
            <person name="Overmann J."/>
            <person name="Amann R."/>
            <person name="Jetten M.S.M."/>
            <person name="Mascher T."/>
            <person name="Medema M.H."/>
            <person name="Devos D.P."/>
            <person name="Kaster A.-K."/>
            <person name="Ovreas L."/>
            <person name="Rohde M."/>
            <person name="Galperin M.Y."/>
            <person name="Jogler C."/>
        </authorList>
    </citation>
    <scope>NUCLEOTIDE SEQUENCE [LARGE SCALE GENOMIC DNA]</scope>
    <source>
        <strain evidence="2 3">Pla85_3_4</strain>
    </source>
</reference>
<accession>A0A518E4G6</accession>
<dbReference type="AlphaFoldDB" id="A0A518E4G6"/>
<evidence type="ECO:0000313" key="3">
    <source>
        <dbReference type="Proteomes" id="UP000317648"/>
    </source>
</evidence>
<dbReference type="GO" id="GO:0016740">
    <property type="term" value="F:transferase activity"/>
    <property type="evidence" value="ECO:0007669"/>
    <property type="project" value="UniProtKB-KW"/>
</dbReference>
<protein>
    <submittedName>
        <fullName evidence="2">Dihydrolipoamide acetyltransferase</fullName>
    </submittedName>
</protein>
<dbReference type="OrthoDB" id="259511at2"/>
<dbReference type="Gene3D" id="2.40.30.170">
    <property type="match status" value="1"/>
</dbReference>